<protein>
    <submittedName>
        <fullName evidence="2">Uncharacterized protein</fullName>
    </submittedName>
</protein>
<name>A0A401RYS2_CHIPU</name>
<evidence type="ECO:0000313" key="2">
    <source>
        <dbReference type="EMBL" id="GCC23259.1"/>
    </source>
</evidence>
<gene>
    <name evidence="2" type="ORF">chiPu_0001653</name>
</gene>
<keyword evidence="3" id="KW-1185">Reference proteome</keyword>
<dbReference type="AlphaFoldDB" id="A0A401RYS2"/>
<feature type="region of interest" description="Disordered" evidence="1">
    <location>
        <begin position="79"/>
        <end position="125"/>
    </location>
</feature>
<accession>A0A401RYS2</accession>
<comment type="caution">
    <text evidence="2">The sequence shown here is derived from an EMBL/GenBank/DDBJ whole genome shotgun (WGS) entry which is preliminary data.</text>
</comment>
<evidence type="ECO:0000256" key="1">
    <source>
        <dbReference type="SAM" id="MobiDB-lite"/>
    </source>
</evidence>
<reference evidence="2 3" key="1">
    <citation type="journal article" date="2018" name="Nat. Ecol. Evol.">
        <title>Shark genomes provide insights into elasmobranch evolution and the origin of vertebrates.</title>
        <authorList>
            <person name="Hara Y"/>
            <person name="Yamaguchi K"/>
            <person name="Onimaru K"/>
            <person name="Kadota M"/>
            <person name="Koyanagi M"/>
            <person name="Keeley SD"/>
            <person name="Tatsumi K"/>
            <person name="Tanaka K"/>
            <person name="Motone F"/>
            <person name="Kageyama Y"/>
            <person name="Nozu R"/>
            <person name="Adachi N"/>
            <person name="Nishimura O"/>
            <person name="Nakagawa R"/>
            <person name="Tanegashima C"/>
            <person name="Kiyatake I"/>
            <person name="Matsumoto R"/>
            <person name="Murakumo K"/>
            <person name="Nishida K"/>
            <person name="Terakita A"/>
            <person name="Kuratani S"/>
            <person name="Sato K"/>
            <person name="Hyodo S Kuraku.S."/>
        </authorList>
    </citation>
    <scope>NUCLEOTIDE SEQUENCE [LARGE SCALE GENOMIC DNA]</scope>
</reference>
<proteinExistence type="predicted"/>
<feature type="compositionally biased region" description="Pro residues" evidence="1">
    <location>
        <begin position="116"/>
        <end position="125"/>
    </location>
</feature>
<feature type="compositionally biased region" description="Low complexity" evidence="1">
    <location>
        <begin position="90"/>
        <end position="109"/>
    </location>
</feature>
<evidence type="ECO:0000313" key="3">
    <source>
        <dbReference type="Proteomes" id="UP000287033"/>
    </source>
</evidence>
<dbReference type="EMBL" id="BEZZ01000025">
    <property type="protein sequence ID" value="GCC23259.1"/>
    <property type="molecule type" value="Genomic_DNA"/>
</dbReference>
<organism evidence="2 3">
    <name type="scientific">Chiloscyllium punctatum</name>
    <name type="common">Brownbanded bambooshark</name>
    <name type="synonym">Hemiscyllium punctatum</name>
    <dbReference type="NCBI Taxonomy" id="137246"/>
    <lineage>
        <taxon>Eukaryota</taxon>
        <taxon>Metazoa</taxon>
        <taxon>Chordata</taxon>
        <taxon>Craniata</taxon>
        <taxon>Vertebrata</taxon>
        <taxon>Chondrichthyes</taxon>
        <taxon>Elasmobranchii</taxon>
        <taxon>Galeomorphii</taxon>
        <taxon>Galeoidea</taxon>
        <taxon>Orectolobiformes</taxon>
        <taxon>Hemiscylliidae</taxon>
        <taxon>Chiloscyllium</taxon>
    </lineage>
</organism>
<dbReference type="Proteomes" id="UP000287033">
    <property type="component" value="Unassembled WGS sequence"/>
</dbReference>
<sequence>MSQAGRRRRFIPQVLELLERPHRNVLEQTVLRRVFQLQLRDDAGSFNVRLMLTAAAAAGRECAHNARTGTLGARRRACARVPDSKGRELAPSPRGARLPRGAARPGNPGIRVHMPSPFPHTQPPPSPSLVLRAWSVLCLIVGLILTPSE</sequence>